<organism evidence="2 3">
    <name type="scientific">Zea mays</name>
    <name type="common">Maize</name>
    <dbReference type="NCBI Taxonomy" id="4577"/>
    <lineage>
        <taxon>Eukaryota</taxon>
        <taxon>Viridiplantae</taxon>
        <taxon>Streptophyta</taxon>
        <taxon>Embryophyta</taxon>
        <taxon>Tracheophyta</taxon>
        <taxon>Spermatophyta</taxon>
        <taxon>Magnoliopsida</taxon>
        <taxon>Liliopsida</taxon>
        <taxon>Poales</taxon>
        <taxon>Poaceae</taxon>
        <taxon>PACMAD clade</taxon>
        <taxon>Panicoideae</taxon>
        <taxon>Andropogonodae</taxon>
        <taxon>Andropogoneae</taxon>
        <taxon>Tripsacinae</taxon>
        <taxon>Zea</taxon>
    </lineage>
</organism>
<feature type="compositionally biased region" description="Basic residues" evidence="1">
    <location>
        <begin position="478"/>
        <end position="487"/>
    </location>
</feature>
<feature type="region of interest" description="Disordered" evidence="1">
    <location>
        <begin position="573"/>
        <end position="611"/>
    </location>
</feature>
<dbReference type="EnsemblPlants" id="Zm00001eb117750_T002">
    <property type="protein sequence ID" value="Zm00001eb117750_P002"/>
    <property type="gene ID" value="Zm00001eb117750"/>
</dbReference>
<feature type="compositionally biased region" description="Basic and acidic residues" evidence="1">
    <location>
        <begin position="276"/>
        <end position="293"/>
    </location>
</feature>
<accession>A0A804MWW2</accession>
<evidence type="ECO:0000313" key="3">
    <source>
        <dbReference type="Proteomes" id="UP000007305"/>
    </source>
</evidence>
<sequence>MRRHSRRRRRCCRDGRARQHVRSALPYTCCYAYACTTNEHMHGHAFKLVEFLPSFRFTVLLIGFVLPLHGQSSSSSSSWSSASFSIQITCMCLQQQTRRDASIRPSQVISCDDPIPDRPIRTMSSDGPTPSPPSSHAASRRLSTTHSFGSHGKLLPSPGHGATASQIAASRRHEVLRRLLRLQREHLGVLLAERREAAAVADRRPGGHRGDLDHAARRGAPAATAAAAAAAADARGHGDVQLRGAGGGDGRVLGGEPAGAGRVRVRAPRRAPGARRPREGGGGEAAQGRERAGRARVPGGGGHHQPRAAPPPGGARRLLHRRRAPPARLRVRAQPDPRASPPRERAAGDGLGDAAAHRARRRQGARLPARGMRPTDHPPRHQVGQHPAGQRLRGHGRRLRAGQAHEREPHARVHPRHGHLRLPGAGVRVQRQAHGEVGRLLVRRHAVGAAHRPPTRRPLLLRPGRPRRLGEAGPAARPGRRQLRRAGRPQAAGRLRPDGGGARRGQRRGLRPPRGAPPPQDEPDRPGAAGGHAAGGPQRRGATGPRRIVRPRLRLALRLRRRRVRVVVHGADGADQAGRAAQPGLQHRLPRIHPGVRPPVAREQRQLSRAG</sequence>
<feature type="region of interest" description="Disordered" evidence="1">
    <location>
        <begin position="201"/>
        <end position="220"/>
    </location>
</feature>
<proteinExistence type="predicted"/>
<feature type="region of interest" description="Disordered" evidence="1">
    <location>
        <begin position="103"/>
        <end position="168"/>
    </location>
</feature>
<reference evidence="2" key="3">
    <citation type="submission" date="2021-05" db="UniProtKB">
        <authorList>
            <consortium name="EnsemblPlants"/>
        </authorList>
    </citation>
    <scope>IDENTIFICATION</scope>
    <source>
        <strain evidence="2">cv. B73</strain>
    </source>
</reference>
<feature type="compositionally biased region" description="Basic residues" evidence="1">
    <location>
        <begin position="317"/>
        <end position="331"/>
    </location>
</feature>
<feature type="region of interest" description="Disordered" evidence="1">
    <location>
        <begin position="240"/>
        <end position="393"/>
    </location>
</feature>
<feature type="compositionally biased region" description="Basic and acidic residues" evidence="1">
    <location>
        <begin position="600"/>
        <end position="611"/>
    </location>
</feature>
<reference evidence="3" key="1">
    <citation type="submission" date="2015-12" db="EMBL/GenBank/DDBJ databases">
        <title>Update maize B73 reference genome by single molecule sequencing technologies.</title>
        <authorList>
            <consortium name="Maize Genome Sequencing Project"/>
            <person name="Ware D."/>
        </authorList>
    </citation>
    <scope>NUCLEOTIDE SEQUENCE [LARGE SCALE GENOMIC DNA]</scope>
    <source>
        <strain evidence="3">cv. B73</strain>
    </source>
</reference>
<feature type="compositionally biased region" description="Basic residues" evidence="1">
    <location>
        <begin position="263"/>
        <end position="275"/>
    </location>
</feature>
<feature type="compositionally biased region" description="Basic and acidic residues" evidence="1">
    <location>
        <begin position="201"/>
        <end position="216"/>
    </location>
</feature>
<dbReference type="Proteomes" id="UP000007305">
    <property type="component" value="Chromosome 2"/>
</dbReference>
<feature type="compositionally biased region" description="Gly residues" evidence="1">
    <location>
        <begin position="244"/>
        <end position="258"/>
    </location>
</feature>
<name>A0A804MWW2_MAIZE</name>
<dbReference type="InParanoid" id="A0A804MWW2"/>
<dbReference type="AlphaFoldDB" id="A0A804MWW2"/>
<feature type="compositionally biased region" description="Low complexity" evidence="1">
    <location>
        <begin position="573"/>
        <end position="584"/>
    </location>
</feature>
<dbReference type="Gramene" id="Zm00001eb117750_T002">
    <property type="protein sequence ID" value="Zm00001eb117750_P002"/>
    <property type="gene ID" value="Zm00001eb117750"/>
</dbReference>
<evidence type="ECO:0000256" key="1">
    <source>
        <dbReference type="SAM" id="MobiDB-lite"/>
    </source>
</evidence>
<gene>
    <name evidence="2" type="primary">LOC103649503</name>
</gene>
<keyword evidence="3" id="KW-1185">Reference proteome</keyword>
<reference evidence="2" key="2">
    <citation type="submission" date="2019-07" db="EMBL/GenBank/DDBJ databases">
        <authorList>
            <person name="Seetharam A."/>
            <person name="Woodhouse M."/>
            <person name="Cannon E."/>
        </authorList>
    </citation>
    <scope>NUCLEOTIDE SEQUENCE [LARGE SCALE GENOMIC DNA]</scope>
    <source>
        <strain evidence="2">cv. B73</strain>
    </source>
</reference>
<protein>
    <submittedName>
        <fullName evidence="2">Uncharacterized protein</fullName>
    </submittedName>
</protein>
<feature type="region of interest" description="Disordered" evidence="1">
    <location>
        <begin position="401"/>
        <end position="420"/>
    </location>
</feature>
<evidence type="ECO:0000313" key="2">
    <source>
        <dbReference type="EnsemblPlants" id="Zm00001eb117750_P002"/>
    </source>
</evidence>
<feature type="region of interest" description="Disordered" evidence="1">
    <location>
        <begin position="444"/>
        <end position="549"/>
    </location>
</feature>